<reference evidence="1 2" key="1">
    <citation type="journal article" date="2011" name="J. Bacteriol.">
        <title>Draft genome sequence of the chemolithoheterotrophic, halophilic methylotroph Methylophaga thiooxydans DMS010.</title>
        <authorList>
            <person name="Boden R."/>
            <person name="Ferriera S."/>
            <person name="Johnson J."/>
            <person name="Kelly D.P."/>
            <person name="Murrell J.C."/>
            <person name="Schafer H."/>
        </authorList>
    </citation>
    <scope>NUCLEOTIDE SEQUENCE [LARGE SCALE GENOMIC DNA]</scope>
    <source>
        <strain evidence="1 2">DMS010</strain>
    </source>
</reference>
<evidence type="ECO:0000313" key="1">
    <source>
        <dbReference type="EMBL" id="EEF80653.1"/>
    </source>
</evidence>
<name>C0N3J2_9GAMM</name>
<organism evidence="1 2">
    <name type="scientific">Methylophaga thiooxydans DMS010</name>
    <dbReference type="NCBI Taxonomy" id="637616"/>
    <lineage>
        <taxon>Bacteria</taxon>
        <taxon>Pseudomonadati</taxon>
        <taxon>Pseudomonadota</taxon>
        <taxon>Gammaproteobacteria</taxon>
        <taxon>Thiotrichales</taxon>
        <taxon>Piscirickettsiaceae</taxon>
        <taxon>Methylophaga</taxon>
    </lineage>
</organism>
<dbReference type="Proteomes" id="UP000004679">
    <property type="component" value="Unassembled WGS sequence"/>
</dbReference>
<proteinExistence type="predicted"/>
<dbReference type="EMBL" id="GG657890">
    <property type="protein sequence ID" value="EEF80653.1"/>
    <property type="molecule type" value="Genomic_DNA"/>
</dbReference>
<keyword evidence="2" id="KW-1185">Reference proteome</keyword>
<gene>
    <name evidence="1" type="ORF">MDMS009_736</name>
</gene>
<evidence type="ECO:0000313" key="2">
    <source>
        <dbReference type="Proteomes" id="UP000004679"/>
    </source>
</evidence>
<protein>
    <submittedName>
        <fullName evidence="1">Uncharacterized protein</fullName>
    </submittedName>
</protein>
<accession>C0N3J2</accession>
<dbReference type="HOGENOM" id="CLU_3312664_0_0_6"/>
<dbReference type="AlphaFoldDB" id="C0N3J2"/>
<sequence>MIHVNNYQAYLLKQCFASIISNVNFDAYLALSKHQYFVC</sequence>